<comment type="caution">
    <text evidence="1">The sequence shown here is derived from an EMBL/GenBank/DDBJ whole genome shotgun (WGS) entry which is preliminary data.</text>
</comment>
<protein>
    <submittedName>
        <fullName evidence="1">Uncharacterized protein</fullName>
    </submittedName>
</protein>
<evidence type="ECO:0000313" key="1">
    <source>
        <dbReference type="EMBL" id="KAA8815978.1"/>
    </source>
</evidence>
<reference evidence="1 2" key="1">
    <citation type="journal article" date="2019" name="Syst. Appl. Microbiol.">
        <title>Characterization of Bifidobacterium species in feaces of the Egyptian fruit bat: Description of B. vespertilionis sp. nov. and B. rousetti sp. nov.</title>
        <authorList>
            <person name="Modesto M."/>
            <person name="Satti M."/>
            <person name="Watanabe K."/>
            <person name="Puglisi E."/>
            <person name="Morelli L."/>
            <person name="Huang C.-H."/>
            <person name="Liou J.-S."/>
            <person name="Miyashita M."/>
            <person name="Tamura T."/>
            <person name="Saito S."/>
            <person name="Mori K."/>
            <person name="Huang L."/>
            <person name="Sciavilla P."/>
            <person name="Sandri C."/>
            <person name="Spiezio C."/>
            <person name="Vitali F."/>
            <person name="Cavalieri D."/>
            <person name="Perpetuini G."/>
            <person name="Tofalo R."/>
            <person name="Bonetti A."/>
            <person name="Arita M."/>
            <person name="Mattarelli P."/>
        </authorList>
    </citation>
    <scope>NUCLEOTIDE SEQUENCE [LARGE SCALE GENOMIC DNA]</scope>
    <source>
        <strain evidence="1 2">RST27</strain>
    </source>
</reference>
<dbReference type="EMBL" id="RZJP01000003">
    <property type="protein sequence ID" value="KAA8815978.1"/>
    <property type="molecule type" value="Genomic_DNA"/>
</dbReference>
<proteinExistence type="predicted"/>
<dbReference type="AlphaFoldDB" id="A0A5M9ZBY9"/>
<name>A0A5M9ZBY9_9BIFI</name>
<gene>
    <name evidence="1" type="ORF">EMB92_08515</name>
</gene>
<dbReference type="RefSeq" id="WP_150394515.1">
    <property type="nucleotide sequence ID" value="NZ_RZJP01000003.1"/>
</dbReference>
<dbReference type="Proteomes" id="UP000326060">
    <property type="component" value="Unassembled WGS sequence"/>
</dbReference>
<accession>A0A5M9ZBY9</accession>
<evidence type="ECO:0000313" key="2">
    <source>
        <dbReference type="Proteomes" id="UP000326060"/>
    </source>
</evidence>
<sequence>MNVTKDMLTELDALRKEHLDADIIALLAERLDIPAEHAMNLYYRSRLARQIDAGTYDIQALDTHYLVDDLLDNESDLFRDVDDK</sequence>
<organism evidence="1 2">
    <name type="scientific">Bifidobacterium callitrichos</name>
    <dbReference type="NCBI Taxonomy" id="762209"/>
    <lineage>
        <taxon>Bacteria</taxon>
        <taxon>Bacillati</taxon>
        <taxon>Actinomycetota</taxon>
        <taxon>Actinomycetes</taxon>
        <taxon>Bifidobacteriales</taxon>
        <taxon>Bifidobacteriaceae</taxon>
        <taxon>Bifidobacterium</taxon>
    </lineage>
</organism>